<feature type="transmembrane region" description="Helical" evidence="2">
    <location>
        <begin position="110"/>
        <end position="131"/>
    </location>
</feature>
<accession>A0A318KQX3</accession>
<feature type="domain" description="PAC" evidence="4">
    <location>
        <begin position="606"/>
        <end position="660"/>
    </location>
</feature>
<dbReference type="InterPro" id="IPR000014">
    <property type="entry name" value="PAS"/>
</dbReference>
<evidence type="ECO:0000259" key="4">
    <source>
        <dbReference type="PROSITE" id="PS50113"/>
    </source>
</evidence>
<dbReference type="NCBIfam" id="TIGR00229">
    <property type="entry name" value="sensory_box"/>
    <property type="match status" value="3"/>
</dbReference>
<feature type="domain" description="GGDEF" evidence="6">
    <location>
        <begin position="692"/>
        <end position="825"/>
    </location>
</feature>
<reference evidence="7 8" key="1">
    <citation type="submission" date="2018-05" db="EMBL/GenBank/DDBJ databases">
        <title>Genomic Encyclopedia of Type Strains, Phase IV (KMG-IV): sequencing the most valuable type-strain genomes for metagenomic binning, comparative biology and taxonomic classification.</title>
        <authorList>
            <person name="Goeker M."/>
        </authorList>
    </citation>
    <scope>NUCLEOTIDE SEQUENCE [LARGE SCALE GENOMIC DNA]</scope>
    <source>
        <strain evidence="7 8">DSM 29661</strain>
    </source>
</reference>
<dbReference type="InterPro" id="IPR035965">
    <property type="entry name" value="PAS-like_dom_sf"/>
</dbReference>
<feature type="transmembrane region" description="Helical" evidence="2">
    <location>
        <begin position="174"/>
        <end position="190"/>
    </location>
</feature>
<dbReference type="PROSITE" id="PS50887">
    <property type="entry name" value="GGDEF"/>
    <property type="match status" value="1"/>
</dbReference>
<feature type="domain" description="EAL" evidence="5">
    <location>
        <begin position="834"/>
        <end position="1088"/>
    </location>
</feature>
<dbReference type="GO" id="GO:0071111">
    <property type="term" value="F:cyclic-guanylate-specific phosphodiesterase activity"/>
    <property type="evidence" value="ECO:0007669"/>
    <property type="project" value="UniProtKB-EC"/>
</dbReference>
<comment type="catalytic activity">
    <reaction evidence="1">
        <text>3',3'-c-di-GMP + H2O = 5'-phosphoguanylyl(3'-&gt;5')guanosine + H(+)</text>
        <dbReference type="Rhea" id="RHEA:24902"/>
        <dbReference type="ChEBI" id="CHEBI:15377"/>
        <dbReference type="ChEBI" id="CHEBI:15378"/>
        <dbReference type="ChEBI" id="CHEBI:58754"/>
        <dbReference type="ChEBI" id="CHEBI:58805"/>
        <dbReference type="EC" id="3.1.4.52"/>
    </reaction>
    <physiologicalReaction direction="left-to-right" evidence="1">
        <dbReference type="Rhea" id="RHEA:24903"/>
    </physiologicalReaction>
</comment>
<dbReference type="CDD" id="cd00130">
    <property type="entry name" value="PAS"/>
    <property type="match status" value="2"/>
</dbReference>
<dbReference type="FunFam" id="3.30.70.270:FF:000001">
    <property type="entry name" value="Diguanylate cyclase domain protein"/>
    <property type="match status" value="1"/>
</dbReference>
<evidence type="ECO:0000259" key="5">
    <source>
        <dbReference type="PROSITE" id="PS50883"/>
    </source>
</evidence>
<protein>
    <submittedName>
        <fullName evidence="7">PAS domain S-box-containing protein/diguanylate cyclase (GGDEF)-like protein</fullName>
    </submittedName>
</protein>
<feature type="domain" description="PAS" evidence="3">
    <location>
        <begin position="533"/>
        <end position="578"/>
    </location>
</feature>
<dbReference type="PROSITE" id="PS50113">
    <property type="entry name" value="PAC"/>
    <property type="match status" value="2"/>
</dbReference>
<feature type="domain" description="PAS" evidence="3">
    <location>
        <begin position="287"/>
        <end position="331"/>
    </location>
</feature>
<feature type="transmembrane region" description="Helical" evidence="2">
    <location>
        <begin position="6"/>
        <end position="23"/>
    </location>
</feature>
<dbReference type="PANTHER" id="PTHR44757:SF2">
    <property type="entry name" value="BIOFILM ARCHITECTURE MAINTENANCE PROTEIN MBAA"/>
    <property type="match status" value="1"/>
</dbReference>
<sequence length="1129" mass="124635">MTRHGWTALGIAAVYLAGARLPILAGDPELARALLAMPVGLLAGLTARHGLRCLWGITGLALLNTALGGFAAEAVAQSLAAWLVCAASLSTTRHLPALLDTGAWRARMRVIAGFVLAAVIGALALAVSLWWLCPEFCDPDIFILQQLAVHGWSLALYVPLVLAVSDWRGSVRPWELLALLLTGAVVWWLGLWDRLMASSCFFPCQFVWAPLIGWAALRTGVFGVSVTGMVASALTTLSVIAHPAWPASMLVMLAYVACVLGLVQAAGLAIAALIEAHRASLIALNLARNQFAALMANSASMIFIKDTAGRYLQVSHSYAALLGGEPADMVGSRLERWVDDAGTVARLTAIDAEVMLRRQPRQSEEVLVVNGHSHILLNICFPLFDERGELSGMGGIAVDITAQREEERRRREAEERYQVLVEQSLVGIYIQQDEKLVYVNPKVASTLGYTQEELLGRSLTELLDPKETARVRSQIGDRYQHHIENMQYTLPVRHRDGHVIEVEVYSRLFEYQGRPAIIGVAVDISERRIADAKQRLSATVFENTSEGILIADADARIIAVNQAFTRITGYHEAEAVGKRSRMFRVDQTGQSHHARMLAALDAEGHWQGEFLDRRKNGEWFPVWLSLSSVRDQHDHQLVTHYVAVFSDITVRKEAEDRLQFLANHDPLTALPNRTHFIQRLELAVAEARNTQSELAVLFIDLDRFKLINDSFGHHAGDDLLRLLAARLSCSLGEEGLLARLGGDEFTVLFERVQSRAHLEDVTRRLLAELSKPLHLEDHELFVTASIGVSIFPSDGDDAASLLRNADMAMYRSKDAGKNTCTFFAGDMNDEAFERLLMENGLRLALERQEFELHYQPQINPFTHQVEAVEALIRWRHPDLGMVSPARFIPITEENGMIRQIGDWVLRTACSQLKAWDDDGVHVPRVAVNLSPRQFLRGTLTATVVEVLENTGLAPGRLELEVTEGMLMQNPAESVDILRELKALGVQIAIDDFGTGYSSLSYLKRFPLDSLKIDRSFVIGVPDDSDSSAIAETVVAMGRKLGLNVVAEGVETSDQCRFLRACGCKLLQGYFFAKPLSADNLREFILDSVRASPALGRTTALVSLDEGRATRNNAGNKEKLDKTLDSPHVE</sequence>
<keyword evidence="8" id="KW-1185">Reference proteome</keyword>
<feature type="transmembrane region" description="Helical" evidence="2">
    <location>
        <begin position="286"/>
        <end position="304"/>
    </location>
</feature>
<dbReference type="SMART" id="SM00052">
    <property type="entry name" value="EAL"/>
    <property type="match status" value="1"/>
</dbReference>
<dbReference type="InterPro" id="IPR013656">
    <property type="entry name" value="PAS_4"/>
</dbReference>
<dbReference type="SUPFAM" id="SSF55073">
    <property type="entry name" value="Nucleotide cyclase"/>
    <property type="match status" value="1"/>
</dbReference>
<comment type="caution">
    <text evidence="7">The sequence shown here is derived from an EMBL/GenBank/DDBJ whole genome shotgun (WGS) entry which is preliminary data.</text>
</comment>
<feature type="transmembrane region" description="Helical" evidence="2">
    <location>
        <begin position="224"/>
        <end position="245"/>
    </location>
</feature>
<feature type="transmembrane region" description="Helical" evidence="2">
    <location>
        <begin position="251"/>
        <end position="274"/>
    </location>
</feature>
<dbReference type="SMART" id="SM00267">
    <property type="entry name" value="GGDEF"/>
    <property type="match status" value="1"/>
</dbReference>
<dbReference type="Pfam" id="PF08448">
    <property type="entry name" value="PAS_4"/>
    <property type="match status" value="1"/>
</dbReference>
<dbReference type="Gene3D" id="3.30.450.20">
    <property type="entry name" value="PAS domain"/>
    <property type="match status" value="3"/>
</dbReference>
<dbReference type="PROSITE" id="PS50883">
    <property type="entry name" value="EAL"/>
    <property type="match status" value="1"/>
</dbReference>
<organism evidence="7 8">
    <name type="scientific">Rivihabitans pingtungensis</name>
    <dbReference type="NCBI Taxonomy" id="1054498"/>
    <lineage>
        <taxon>Bacteria</taxon>
        <taxon>Pseudomonadati</taxon>
        <taxon>Pseudomonadota</taxon>
        <taxon>Betaproteobacteria</taxon>
        <taxon>Neisseriales</taxon>
        <taxon>Aquaspirillaceae</taxon>
        <taxon>Rivihabitans</taxon>
    </lineage>
</organism>
<evidence type="ECO:0000256" key="2">
    <source>
        <dbReference type="SAM" id="Phobius"/>
    </source>
</evidence>
<feature type="domain" description="PAS" evidence="3">
    <location>
        <begin position="430"/>
        <end position="486"/>
    </location>
</feature>
<dbReference type="Gene3D" id="3.20.20.450">
    <property type="entry name" value="EAL domain"/>
    <property type="match status" value="1"/>
</dbReference>
<dbReference type="CDD" id="cd01948">
    <property type="entry name" value="EAL"/>
    <property type="match status" value="1"/>
</dbReference>
<dbReference type="EMBL" id="QJKI01000035">
    <property type="protein sequence ID" value="PXX74033.1"/>
    <property type="molecule type" value="Genomic_DNA"/>
</dbReference>
<dbReference type="FunFam" id="3.20.20.450:FF:000001">
    <property type="entry name" value="Cyclic di-GMP phosphodiesterase yahA"/>
    <property type="match status" value="1"/>
</dbReference>
<dbReference type="SMART" id="SM00086">
    <property type="entry name" value="PAC"/>
    <property type="match status" value="3"/>
</dbReference>
<dbReference type="Pfam" id="PF13426">
    <property type="entry name" value="PAS_9"/>
    <property type="match status" value="2"/>
</dbReference>
<dbReference type="InterPro" id="IPR000700">
    <property type="entry name" value="PAS-assoc_C"/>
</dbReference>
<dbReference type="AlphaFoldDB" id="A0A318KQX3"/>
<dbReference type="InterPro" id="IPR001633">
    <property type="entry name" value="EAL_dom"/>
</dbReference>
<evidence type="ECO:0000313" key="7">
    <source>
        <dbReference type="EMBL" id="PXX74033.1"/>
    </source>
</evidence>
<dbReference type="SUPFAM" id="SSF141868">
    <property type="entry name" value="EAL domain-like"/>
    <property type="match status" value="1"/>
</dbReference>
<dbReference type="SUPFAM" id="SSF55785">
    <property type="entry name" value="PYP-like sensor domain (PAS domain)"/>
    <property type="match status" value="3"/>
</dbReference>
<dbReference type="InterPro" id="IPR029787">
    <property type="entry name" value="Nucleotide_cyclase"/>
</dbReference>
<keyword evidence="2" id="KW-0472">Membrane</keyword>
<evidence type="ECO:0000313" key="8">
    <source>
        <dbReference type="Proteomes" id="UP000247555"/>
    </source>
</evidence>
<proteinExistence type="predicted"/>
<feature type="domain" description="PAC" evidence="4">
    <location>
        <begin position="362"/>
        <end position="412"/>
    </location>
</feature>
<dbReference type="Gene3D" id="3.30.70.270">
    <property type="match status" value="1"/>
</dbReference>
<dbReference type="Pfam" id="PF00990">
    <property type="entry name" value="GGDEF"/>
    <property type="match status" value="1"/>
</dbReference>
<dbReference type="Proteomes" id="UP000247555">
    <property type="component" value="Unassembled WGS sequence"/>
</dbReference>
<gene>
    <name evidence="7" type="ORF">DFR34_13515</name>
</gene>
<dbReference type="CDD" id="cd01949">
    <property type="entry name" value="GGDEF"/>
    <property type="match status" value="1"/>
</dbReference>
<feature type="transmembrane region" description="Helical" evidence="2">
    <location>
        <begin position="143"/>
        <end position="162"/>
    </location>
</feature>
<dbReference type="InterPro" id="IPR043128">
    <property type="entry name" value="Rev_trsase/Diguanyl_cyclase"/>
</dbReference>
<dbReference type="PANTHER" id="PTHR44757">
    <property type="entry name" value="DIGUANYLATE CYCLASE DGCP"/>
    <property type="match status" value="1"/>
</dbReference>
<dbReference type="InterPro" id="IPR000160">
    <property type="entry name" value="GGDEF_dom"/>
</dbReference>
<evidence type="ECO:0000259" key="3">
    <source>
        <dbReference type="PROSITE" id="PS50112"/>
    </source>
</evidence>
<feature type="transmembrane region" description="Helical" evidence="2">
    <location>
        <begin position="196"/>
        <end position="217"/>
    </location>
</feature>
<dbReference type="GO" id="GO:0071732">
    <property type="term" value="P:cellular response to nitric oxide"/>
    <property type="evidence" value="ECO:0007669"/>
    <property type="project" value="UniProtKB-ARBA"/>
</dbReference>
<dbReference type="PROSITE" id="PS50112">
    <property type="entry name" value="PAS"/>
    <property type="match status" value="3"/>
</dbReference>
<dbReference type="Pfam" id="PF00563">
    <property type="entry name" value="EAL"/>
    <property type="match status" value="1"/>
</dbReference>
<dbReference type="RefSeq" id="WP_245906928.1">
    <property type="nucleotide sequence ID" value="NZ_QJKI01000035.1"/>
</dbReference>
<evidence type="ECO:0000256" key="1">
    <source>
        <dbReference type="ARBA" id="ARBA00051114"/>
    </source>
</evidence>
<name>A0A318KQX3_9NEIS</name>
<keyword evidence="2" id="KW-0812">Transmembrane</keyword>
<dbReference type="NCBIfam" id="TIGR00254">
    <property type="entry name" value="GGDEF"/>
    <property type="match status" value="1"/>
</dbReference>
<dbReference type="SMART" id="SM00091">
    <property type="entry name" value="PAS"/>
    <property type="match status" value="3"/>
</dbReference>
<dbReference type="InterPro" id="IPR052155">
    <property type="entry name" value="Biofilm_reg_signaling"/>
</dbReference>
<evidence type="ECO:0000259" key="6">
    <source>
        <dbReference type="PROSITE" id="PS50887"/>
    </source>
</evidence>
<dbReference type="InterPro" id="IPR001610">
    <property type="entry name" value="PAC"/>
</dbReference>
<dbReference type="InterPro" id="IPR035919">
    <property type="entry name" value="EAL_sf"/>
</dbReference>
<keyword evidence="2" id="KW-1133">Transmembrane helix</keyword>